<sequence>MITRTLLVLCIAVSYIIGADEDYDGFVRALKVFKQAFDFSTEEPKISHFILLENELQFKFANLSYVMGLRGRDIWGKWYPDVECMAVMITPYTALTPCQCIWSWYRSFLGKPLGTGNFTVDPFSPKNDIKTAELFLYHTLHPPLSPVDDYFREELTRYYAILNDPLDSFECKAAIPNHRLNQETSVALVELQTPVFEGDNVPVGIPYVWINEDYRPKAKSSPLRLLVYNAQFVEENHIYVPNYALPEYRKRREIWRAWSNFGRLRDELISIEIEPVEDCRDLYNWDSGSAGQLECWRAVSAAKQLCNFIVGGVIVTPDNEFYGMTMNRVMCPEIAEKILLEVRRINEINGVPTIQLLTAEHSDRVIRRNKIAAEHDRSLRLFHGGLGEIAYDEDFDPSLLFKVTRDIHVGRSRGPHKRALASIVLTAATHVFWFHQ</sequence>
<gene>
    <name evidence="2" type="ORF">GE061_005666</name>
</gene>
<proteinExistence type="predicted"/>
<dbReference type="Proteomes" id="UP000466442">
    <property type="component" value="Unassembled WGS sequence"/>
</dbReference>
<evidence type="ECO:0000313" key="3">
    <source>
        <dbReference type="Proteomes" id="UP000466442"/>
    </source>
</evidence>
<keyword evidence="3" id="KW-1185">Reference proteome</keyword>
<comment type="caution">
    <text evidence="2">The sequence shown here is derived from an EMBL/GenBank/DDBJ whole genome shotgun (WGS) entry which is preliminary data.</text>
</comment>
<feature type="chain" id="PRO_5035862482" evidence="1">
    <location>
        <begin position="19"/>
        <end position="436"/>
    </location>
</feature>
<dbReference type="EMBL" id="WIXP02000013">
    <property type="protein sequence ID" value="KAF6201219.1"/>
    <property type="molecule type" value="Genomic_DNA"/>
</dbReference>
<feature type="signal peptide" evidence="1">
    <location>
        <begin position="1"/>
        <end position="18"/>
    </location>
</feature>
<evidence type="ECO:0000313" key="2">
    <source>
        <dbReference type="EMBL" id="KAF6201219.1"/>
    </source>
</evidence>
<accession>A0A8S9WYB2</accession>
<organism evidence="2 3">
    <name type="scientific">Apolygus lucorum</name>
    <name type="common">Small green plant bug</name>
    <name type="synonym">Lygocoris lucorum</name>
    <dbReference type="NCBI Taxonomy" id="248454"/>
    <lineage>
        <taxon>Eukaryota</taxon>
        <taxon>Metazoa</taxon>
        <taxon>Ecdysozoa</taxon>
        <taxon>Arthropoda</taxon>
        <taxon>Hexapoda</taxon>
        <taxon>Insecta</taxon>
        <taxon>Pterygota</taxon>
        <taxon>Neoptera</taxon>
        <taxon>Paraneoptera</taxon>
        <taxon>Hemiptera</taxon>
        <taxon>Heteroptera</taxon>
        <taxon>Panheteroptera</taxon>
        <taxon>Cimicomorpha</taxon>
        <taxon>Miridae</taxon>
        <taxon>Mirini</taxon>
        <taxon>Apolygus</taxon>
    </lineage>
</organism>
<dbReference type="AlphaFoldDB" id="A0A8S9WYB2"/>
<reference evidence="2" key="1">
    <citation type="journal article" date="2021" name="Mol. Ecol. Resour.">
        <title>Apolygus lucorum genome provides insights into omnivorousness and mesophyll feeding.</title>
        <authorList>
            <person name="Liu Y."/>
            <person name="Liu H."/>
            <person name="Wang H."/>
            <person name="Huang T."/>
            <person name="Liu B."/>
            <person name="Yang B."/>
            <person name="Yin L."/>
            <person name="Li B."/>
            <person name="Zhang Y."/>
            <person name="Zhang S."/>
            <person name="Jiang F."/>
            <person name="Zhang X."/>
            <person name="Ren Y."/>
            <person name="Wang B."/>
            <person name="Wang S."/>
            <person name="Lu Y."/>
            <person name="Wu K."/>
            <person name="Fan W."/>
            <person name="Wang G."/>
        </authorList>
    </citation>
    <scope>NUCLEOTIDE SEQUENCE</scope>
    <source>
        <strain evidence="2">12Hb</strain>
    </source>
</reference>
<keyword evidence="1" id="KW-0732">Signal</keyword>
<protein>
    <submittedName>
        <fullName evidence="2">Uncharacterized protein</fullName>
    </submittedName>
</protein>
<evidence type="ECO:0000256" key="1">
    <source>
        <dbReference type="SAM" id="SignalP"/>
    </source>
</evidence>
<name>A0A8S9WYB2_APOLU</name>